<evidence type="ECO:0000313" key="3">
    <source>
        <dbReference type="Proteomes" id="UP000585474"/>
    </source>
</evidence>
<keyword evidence="3" id="KW-1185">Reference proteome</keyword>
<evidence type="ECO:0000256" key="1">
    <source>
        <dbReference type="SAM" id="MobiDB-lite"/>
    </source>
</evidence>
<gene>
    <name evidence="2" type="ORF">Acr_08g0011620</name>
</gene>
<sequence>MVLDLAISLISSLPSPLLHGLATIFLSLISPPIGLQIHPRLEMGRTGVPLSVVTRPPLGGENTGLPSCWGRRTGTGEARAGEEEQGLGKKNRDRDLQGLSLSRLNQIGEERTGDLRIYLGKLH</sequence>
<comment type="caution">
    <text evidence="2">The sequence shown here is derived from an EMBL/GenBank/DDBJ whole genome shotgun (WGS) entry which is preliminary data.</text>
</comment>
<evidence type="ECO:0000313" key="2">
    <source>
        <dbReference type="EMBL" id="GFY92766.1"/>
    </source>
</evidence>
<proteinExistence type="predicted"/>
<dbReference type="EMBL" id="BJWL01000008">
    <property type="protein sequence ID" value="GFY92766.1"/>
    <property type="molecule type" value="Genomic_DNA"/>
</dbReference>
<dbReference type="Proteomes" id="UP000585474">
    <property type="component" value="Unassembled WGS sequence"/>
</dbReference>
<accession>A0A7J0F2Y6</accession>
<feature type="region of interest" description="Disordered" evidence="1">
    <location>
        <begin position="53"/>
        <end position="94"/>
    </location>
</feature>
<dbReference type="AlphaFoldDB" id="A0A7J0F2Y6"/>
<protein>
    <submittedName>
        <fullName evidence="2">Uncharacterized protein</fullName>
    </submittedName>
</protein>
<feature type="compositionally biased region" description="Basic and acidic residues" evidence="1">
    <location>
        <begin position="79"/>
        <end position="94"/>
    </location>
</feature>
<reference evidence="2 3" key="1">
    <citation type="submission" date="2019-07" db="EMBL/GenBank/DDBJ databases">
        <title>De Novo Assembly of kiwifruit Actinidia rufa.</title>
        <authorList>
            <person name="Sugita-Konishi S."/>
            <person name="Sato K."/>
            <person name="Mori E."/>
            <person name="Abe Y."/>
            <person name="Kisaki G."/>
            <person name="Hamano K."/>
            <person name="Suezawa K."/>
            <person name="Otani M."/>
            <person name="Fukuda T."/>
            <person name="Manabe T."/>
            <person name="Gomi K."/>
            <person name="Tabuchi M."/>
            <person name="Akimitsu K."/>
            <person name="Kataoka I."/>
        </authorList>
    </citation>
    <scope>NUCLEOTIDE SEQUENCE [LARGE SCALE GENOMIC DNA]</scope>
    <source>
        <strain evidence="3">cv. Fuchu</strain>
    </source>
</reference>
<name>A0A7J0F2Y6_9ERIC</name>
<organism evidence="2 3">
    <name type="scientific">Actinidia rufa</name>
    <dbReference type="NCBI Taxonomy" id="165716"/>
    <lineage>
        <taxon>Eukaryota</taxon>
        <taxon>Viridiplantae</taxon>
        <taxon>Streptophyta</taxon>
        <taxon>Embryophyta</taxon>
        <taxon>Tracheophyta</taxon>
        <taxon>Spermatophyta</taxon>
        <taxon>Magnoliopsida</taxon>
        <taxon>eudicotyledons</taxon>
        <taxon>Gunneridae</taxon>
        <taxon>Pentapetalae</taxon>
        <taxon>asterids</taxon>
        <taxon>Ericales</taxon>
        <taxon>Actinidiaceae</taxon>
        <taxon>Actinidia</taxon>
    </lineage>
</organism>